<evidence type="ECO:0000256" key="4">
    <source>
        <dbReference type="ARBA" id="ARBA00022807"/>
    </source>
</evidence>
<keyword evidence="4" id="KW-0788">Thiol protease</keyword>
<dbReference type="InterPro" id="IPR016125">
    <property type="entry name" value="Peptidase_C15-like"/>
</dbReference>
<reference evidence="5 6" key="1">
    <citation type="submission" date="2014-06" db="EMBL/GenBank/DDBJ databases">
        <authorList>
            <person name="Swart Estienne"/>
        </authorList>
    </citation>
    <scope>NUCLEOTIDE SEQUENCE [LARGE SCALE GENOMIC DNA]</scope>
    <source>
        <strain evidence="5 6">130c</strain>
    </source>
</reference>
<evidence type="ECO:0000256" key="1">
    <source>
        <dbReference type="ARBA" id="ARBA00006641"/>
    </source>
</evidence>
<keyword evidence="2" id="KW-0645">Protease</keyword>
<dbReference type="InterPro" id="IPR036440">
    <property type="entry name" value="Peptidase_C15-like_sf"/>
</dbReference>
<comment type="similarity">
    <text evidence="1">Belongs to the peptidase C15 family.</text>
</comment>
<dbReference type="SUPFAM" id="SSF53182">
    <property type="entry name" value="Pyrrolidone carboxyl peptidase (pyroglutamate aminopeptidase)"/>
    <property type="match status" value="2"/>
</dbReference>
<dbReference type="PANTHER" id="PTHR23402:SF1">
    <property type="entry name" value="PYROGLUTAMYL-PEPTIDASE I"/>
    <property type="match status" value="1"/>
</dbReference>
<dbReference type="OrthoDB" id="407146at2759"/>
<dbReference type="Proteomes" id="UP000039865">
    <property type="component" value="Unassembled WGS sequence"/>
</dbReference>
<dbReference type="GO" id="GO:0006508">
    <property type="term" value="P:proteolysis"/>
    <property type="evidence" value="ECO:0007669"/>
    <property type="project" value="UniProtKB-KW"/>
</dbReference>
<name>A0A078AXL6_STYLE</name>
<dbReference type="Gene3D" id="3.40.630.20">
    <property type="entry name" value="Peptidase C15, pyroglutamyl peptidase I-like"/>
    <property type="match status" value="2"/>
</dbReference>
<protein>
    <submittedName>
        <fullName evidence="5">Pyrrolidone-carboxylate peptidase-like isoform 1</fullName>
    </submittedName>
</protein>
<keyword evidence="6" id="KW-1185">Reference proteome</keyword>
<sequence>MEVQSEQSCSQLYELFITGFGQFNKVEDNPTTHLAKSIPSLLEQNPIKNLSLRSTQVIQVAIEDCDQALDDLYAQINQMQKDDESNESQQKRKFIIMHFGVAQKELIFRIEHQAVNNKNFRIPDERGNQPTNECIEQCQSIDQCLVTKLCVEKYVENLKSKGYECYKSLTAGFFICNYTYYQSLKLCSEKVQDPESVYVLFCHVPTFKAINQETQQKFAIDLLREICADCILKRQIVLFITGFDKFSNILENPTANLSRAIPQLLEKNQIENLTLAHNQVVKVAIQDCDEALETIYQKINQMQEEDTSKQESEKRHFIVVHFGVYQGSGQFDLESLGKNIMDFFCPDERGNTPRNQCIDSSFDRKHCHQTELLLDQHVATLKSKGYLVEKSYDAGDYICNYTYYQSLKKRSNSVKDPKRVDSLFCHVPSFGEIDEPTQQAFAIDLLKELCQECISKE</sequence>
<dbReference type="EMBL" id="CCKQ01013837">
    <property type="protein sequence ID" value="CDW85548.1"/>
    <property type="molecule type" value="Genomic_DNA"/>
</dbReference>
<dbReference type="AlphaFoldDB" id="A0A078AXL6"/>
<organism evidence="5 6">
    <name type="scientific">Stylonychia lemnae</name>
    <name type="common">Ciliate</name>
    <dbReference type="NCBI Taxonomy" id="5949"/>
    <lineage>
        <taxon>Eukaryota</taxon>
        <taxon>Sar</taxon>
        <taxon>Alveolata</taxon>
        <taxon>Ciliophora</taxon>
        <taxon>Intramacronucleata</taxon>
        <taxon>Spirotrichea</taxon>
        <taxon>Stichotrichia</taxon>
        <taxon>Sporadotrichida</taxon>
        <taxon>Oxytrichidae</taxon>
        <taxon>Stylonychinae</taxon>
        <taxon>Stylonychia</taxon>
    </lineage>
</organism>
<dbReference type="FunFam" id="3.40.630.20:FF:000003">
    <property type="entry name" value="Pyrrolidone-carboxylate peptidase isoform A"/>
    <property type="match status" value="2"/>
</dbReference>
<proteinExistence type="inferred from homology"/>
<dbReference type="GO" id="GO:0008234">
    <property type="term" value="F:cysteine-type peptidase activity"/>
    <property type="evidence" value="ECO:0007669"/>
    <property type="project" value="UniProtKB-KW"/>
</dbReference>
<gene>
    <name evidence="5" type="primary">Contig16393.g17461</name>
    <name evidence="5" type="ORF">STYLEM_14627</name>
</gene>
<evidence type="ECO:0000256" key="2">
    <source>
        <dbReference type="ARBA" id="ARBA00022670"/>
    </source>
</evidence>
<evidence type="ECO:0000313" key="5">
    <source>
        <dbReference type="EMBL" id="CDW85548.1"/>
    </source>
</evidence>
<evidence type="ECO:0000256" key="3">
    <source>
        <dbReference type="ARBA" id="ARBA00022801"/>
    </source>
</evidence>
<dbReference type="PANTHER" id="PTHR23402">
    <property type="entry name" value="PROTEASE FAMILY C15 PYROGLUTAMYL-PEPTIDASE I-RELATED"/>
    <property type="match status" value="1"/>
</dbReference>
<keyword evidence="3" id="KW-0378">Hydrolase</keyword>
<dbReference type="InParanoid" id="A0A078AXL6"/>
<dbReference type="Pfam" id="PF01470">
    <property type="entry name" value="Peptidase_C15"/>
    <property type="match status" value="2"/>
</dbReference>
<accession>A0A078AXL6</accession>
<evidence type="ECO:0000313" key="6">
    <source>
        <dbReference type="Proteomes" id="UP000039865"/>
    </source>
</evidence>